<proteinExistence type="predicted"/>
<gene>
    <name evidence="3" type="ORF">CU098_004101</name>
</gene>
<dbReference type="OrthoDB" id="2387105at2759"/>
<keyword evidence="4" id="KW-1185">Reference proteome</keyword>
<dbReference type="Proteomes" id="UP000253551">
    <property type="component" value="Unassembled WGS sequence"/>
</dbReference>
<organism evidence="3 4">
    <name type="scientific">Rhizopus stolonifer</name>
    <name type="common">Rhizopus nigricans</name>
    <dbReference type="NCBI Taxonomy" id="4846"/>
    <lineage>
        <taxon>Eukaryota</taxon>
        <taxon>Fungi</taxon>
        <taxon>Fungi incertae sedis</taxon>
        <taxon>Mucoromycota</taxon>
        <taxon>Mucoromycotina</taxon>
        <taxon>Mucoromycetes</taxon>
        <taxon>Mucorales</taxon>
        <taxon>Mucorineae</taxon>
        <taxon>Rhizopodaceae</taxon>
        <taxon>Rhizopus</taxon>
    </lineage>
</organism>
<sequence length="683" mass="77526">MKSLYIISFIYLTVVQATKVSFKLIAPDAKSQVHVKIDNVFTQLNAQDPDIPYYTGSAELDYGQNYTYVVDGVSESFERVIVGFSTKNEFFGRPVTYANNIPELPSILAEGSWTRGGDTQDPIWDSNYIPSIFVTGLPQEMNQLIENVPKSTFKTKITFIGPETIHTFEDCTFGLHKPGRKNNDSKQSWIWSLPQGQFMAHRNWFKLRHMEEDPTQQREKLYADILRKMGTYANEANMVRFFINKEGMGTFNMLDDVIMYSYINAMFYNGQTPEQLGGLFDGASGASFGFPSDFDSFIPNYESPLDQDSLVPFAKTFKSVNFSEENQVRAIGDYFDYDQFLRFMVMEFLTGDWDGYWQEQTNDGAYIDLGENNKVYYLGQDFDGTFGVNLQQDRSFVSLPYTDYPKRFPGGVLINQLLKSSMIKARFENYLKTTVLEIFNREVLGDYLEARYQFLAPDLEWDRSIKQRSPGNNFGWTFDQIYQNLFEPVYGKGKNSGGADWGLLEWVAAKESAVKKFFHIVEIPVKMGPGKVVSEDSSPEKVQEKVPKKVQDKVQENVSKKVQDKVQDKVQENVSEKIQEKVQENISEKVQEKVQEKAKGQELNKPMSIAGSLAKTTSANTPSSIVSSKASHTPVSSSRAKSSSLPSASEEISKVIDQPEISSATKTDIPFLFAFIALFISWV</sequence>
<protein>
    <recommendedName>
        <fullName evidence="5">Coth-domain-containing protein</fullName>
    </recommendedName>
</protein>
<feature type="compositionally biased region" description="Basic and acidic residues" evidence="1">
    <location>
        <begin position="538"/>
        <end position="554"/>
    </location>
</feature>
<accession>A0A367J656</accession>
<evidence type="ECO:0000313" key="3">
    <source>
        <dbReference type="EMBL" id="RCH85390.1"/>
    </source>
</evidence>
<dbReference type="Pfam" id="PF08757">
    <property type="entry name" value="CotH"/>
    <property type="match status" value="1"/>
</dbReference>
<feature type="signal peptide" evidence="2">
    <location>
        <begin position="1"/>
        <end position="17"/>
    </location>
</feature>
<feature type="region of interest" description="Disordered" evidence="1">
    <location>
        <begin position="615"/>
        <end position="654"/>
    </location>
</feature>
<feature type="chain" id="PRO_5017075525" description="Coth-domain-containing protein" evidence="2">
    <location>
        <begin position="18"/>
        <end position="683"/>
    </location>
</feature>
<dbReference type="EMBL" id="PJQM01004184">
    <property type="protein sequence ID" value="RCH85390.1"/>
    <property type="molecule type" value="Genomic_DNA"/>
</dbReference>
<feature type="compositionally biased region" description="Polar residues" evidence="1">
    <location>
        <begin position="615"/>
        <end position="635"/>
    </location>
</feature>
<keyword evidence="2" id="KW-0732">Signal</keyword>
<evidence type="ECO:0000256" key="1">
    <source>
        <dbReference type="SAM" id="MobiDB-lite"/>
    </source>
</evidence>
<dbReference type="STRING" id="4846.A0A367J656"/>
<name>A0A367J656_RHIST</name>
<feature type="compositionally biased region" description="Low complexity" evidence="1">
    <location>
        <begin position="636"/>
        <end position="650"/>
    </location>
</feature>
<reference evidence="3 4" key="1">
    <citation type="journal article" date="2018" name="G3 (Bethesda)">
        <title>Phylogenetic and Phylogenomic Definition of Rhizopus Species.</title>
        <authorList>
            <person name="Gryganskyi A.P."/>
            <person name="Golan J."/>
            <person name="Dolatabadi S."/>
            <person name="Mondo S."/>
            <person name="Robb S."/>
            <person name="Idnurm A."/>
            <person name="Muszewska A."/>
            <person name="Steczkiewicz K."/>
            <person name="Masonjones S."/>
            <person name="Liao H.L."/>
            <person name="Gajdeczka M.T."/>
            <person name="Anike F."/>
            <person name="Vuek A."/>
            <person name="Anishchenko I.M."/>
            <person name="Voigt K."/>
            <person name="de Hoog G.S."/>
            <person name="Smith M.E."/>
            <person name="Heitman J."/>
            <person name="Vilgalys R."/>
            <person name="Stajich J.E."/>
        </authorList>
    </citation>
    <scope>NUCLEOTIDE SEQUENCE [LARGE SCALE GENOMIC DNA]</scope>
    <source>
        <strain evidence="3 4">LSU 92-RS-03</strain>
    </source>
</reference>
<dbReference type="AlphaFoldDB" id="A0A367J656"/>
<comment type="caution">
    <text evidence="3">The sequence shown here is derived from an EMBL/GenBank/DDBJ whole genome shotgun (WGS) entry which is preliminary data.</text>
</comment>
<feature type="region of interest" description="Disordered" evidence="1">
    <location>
        <begin position="531"/>
        <end position="554"/>
    </location>
</feature>
<evidence type="ECO:0008006" key="5">
    <source>
        <dbReference type="Google" id="ProtNLM"/>
    </source>
</evidence>
<evidence type="ECO:0000256" key="2">
    <source>
        <dbReference type="SAM" id="SignalP"/>
    </source>
</evidence>
<dbReference type="InterPro" id="IPR014867">
    <property type="entry name" value="Spore_coat_CotH_CotH2/3/7"/>
</dbReference>
<evidence type="ECO:0000313" key="4">
    <source>
        <dbReference type="Proteomes" id="UP000253551"/>
    </source>
</evidence>